<organism evidence="2">
    <name type="scientific">uncultured Paludibacter sp</name>
    <dbReference type="NCBI Taxonomy" id="497635"/>
    <lineage>
        <taxon>Bacteria</taxon>
        <taxon>Pseudomonadati</taxon>
        <taxon>Bacteroidota</taxon>
        <taxon>Bacteroidia</taxon>
        <taxon>Bacteroidales</taxon>
        <taxon>Paludibacteraceae</taxon>
        <taxon>Paludibacter</taxon>
        <taxon>environmental samples</taxon>
    </lineage>
</organism>
<feature type="chain" id="PRO_5025015908" description="Lipoprotein" evidence="1">
    <location>
        <begin position="22"/>
        <end position="59"/>
    </location>
</feature>
<accession>A0A653AEZ8</accession>
<name>A0A653AEZ8_9BACT</name>
<sequence>MKKLFVIFAVAAMFVACQKPAQKTEEMTDSVATQVVDTAAQVADSVATQVVDSAAAAVK</sequence>
<protein>
    <recommendedName>
        <fullName evidence="3">Lipoprotein</fullName>
    </recommendedName>
</protein>
<evidence type="ECO:0008006" key="3">
    <source>
        <dbReference type="Google" id="ProtNLM"/>
    </source>
</evidence>
<keyword evidence="1" id="KW-0732">Signal</keyword>
<feature type="signal peptide" evidence="1">
    <location>
        <begin position="1"/>
        <end position="21"/>
    </location>
</feature>
<dbReference type="EMBL" id="UPXZ01000033">
    <property type="protein sequence ID" value="VBB46510.1"/>
    <property type="molecule type" value="Genomic_DNA"/>
</dbReference>
<proteinExistence type="predicted"/>
<dbReference type="AlphaFoldDB" id="A0A653AEZ8"/>
<evidence type="ECO:0000313" key="2">
    <source>
        <dbReference type="EMBL" id="VBB46510.1"/>
    </source>
</evidence>
<reference evidence="2" key="1">
    <citation type="submission" date="2018-07" db="EMBL/GenBank/DDBJ databases">
        <authorList>
            <consortium name="Genoscope - CEA"/>
            <person name="William W."/>
        </authorList>
    </citation>
    <scope>NUCLEOTIDE SEQUENCE</scope>
    <source>
        <strain evidence="2">IK1</strain>
    </source>
</reference>
<evidence type="ECO:0000256" key="1">
    <source>
        <dbReference type="SAM" id="SignalP"/>
    </source>
</evidence>
<dbReference type="PROSITE" id="PS51257">
    <property type="entry name" value="PROKAR_LIPOPROTEIN"/>
    <property type="match status" value="1"/>
</dbReference>
<gene>
    <name evidence="2" type="ORF">TRIP_D390105</name>
</gene>